<evidence type="ECO:0000313" key="3">
    <source>
        <dbReference type="Proteomes" id="UP001185755"/>
    </source>
</evidence>
<accession>A0ABU4BHV1</accession>
<proteinExistence type="predicted"/>
<evidence type="ECO:0000259" key="1">
    <source>
        <dbReference type="Pfam" id="PF14491"/>
    </source>
</evidence>
<dbReference type="Proteomes" id="UP001185755">
    <property type="component" value="Unassembled WGS sequence"/>
</dbReference>
<feature type="domain" description="DUF4435" evidence="1">
    <location>
        <begin position="22"/>
        <end position="191"/>
    </location>
</feature>
<sequence>MSLRDFDCLEDRVRLHRQVDKRPVLIVEGLGDKRFVSRLIRDRWTVFIAGTRSSVLTAAKDLSGPSLRVAGLVDRDFDLAFEAAASVSPNIFSWSQADLESELIESSAFDALIEEFASIEKLESFGGKREVHRHVTAAAKKIGRVRVLNADKNWGLSFDSVDASTKLVRGSLELQLDRYCQALLSKGGNENFSAIESDLSAQLKEFSDPRVGLYKGRDALSVLGAGLRRLIASYSSAQVDVEILERALRLAADDSLKVEPPLSEVAVYFGESIGV</sequence>
<protein>
    <submittedName>
        <fullName evidence="2">DUF4435 domain-containing protein</fullName>
    </submittedName>
</protein>
<organism evidence="2 3">
    <name type="scientific">Rhodococcoides yunnanense</name>
    <dbReference type="NCBI Taxonomy" id="278209"/>
    <lineage>
        <taxon>Bacteria</taxon>
        <taxon>Bacillati</taxon>
        <taxon>Actinomycetota</taxon>
        <taxon>Actinomycetes</taxon>
        <taxon>Mycobacteriales</taxon>
        <taxon>Nocardiaceae</taxon>
        <taxon>Rhodococcoides</taxon>
    </lineage>
</organism>
<reference evidence="2 3" key="1">
    <citation type="submission" date="2023-10" db="EMBL/GenBank/DDBJ databases">
        <title>Development of a sustainable strategy for remediation of hydrocarbon-contaminated territories based on the waste exchange concept.</title>
        <authorList>
            <person name="Krivoruchko A."/>
        </authorList>
    </citation>
    <scope>NUCLEOTIDE SEQUENCE [LARGE SCALE GENOMIC DNA]</scope>
    <source>
        <strain evidence="2 3">IEGM 1323</strain>
    </source>
</reference>
<keyword evidence="3" id="KW-1185">Reference proteome</keyword>
<dbReference type="RefSeq" id="WP_317565869.1">
    <property type="nucleotide sequence ID" value="NZ_JAWLJX010000008.1"/>
</dbReference>
<gene>
    <name evidence="2" type="ORF">R3P96_20695</name>
</gene>
<evidence type="ECO:0000313" key="2">
    <source>
        <dbReference type="EMBL" id="MDV6263763.1"/>
    </source>
</evidence>
<comment type="caution">
    <text evidence="2">The sequence shown here is derived from an EMBL/GenBank/DDBJ whole genome shotgun (WGS) entry which is preliminary data.</text>
</comment>
<dbReference type="EMBL" id="JAWLJX010000008">
    <property type="protein sequence ID" value="MDV6263763.1"/>
    <property type="molecule type" value="Genomic_DNA"/>
</dbReference>
<dbReference type="Pfam" id="PF14491">
    <property type="entry name" value="DUF4435"/>
    <property type="match status" value="1"/>
</dbReference>
<name>A0ABU4BHV1_9NOCA</name>
<dbReference type="InterPro" id="IPR029492">
    <property type="entry name" value="DUF4435"/>
</dbReference>